<evidence type="ECO:0000256" key="3">
    <source>
        <dbReference type="ARBA" id="ARBA00023015"/>
    </source>
</evidence>
<evidence type="ECO:0000259" key="8">
    <source>
        <dbReference type="PROSITE" id="PS50014"/>
    </source>
</evidence>
<keyword evidence="4" id="KW-0804">Transcription</keyword>
<evidence type="ECO:0000313" key="9">
    <source>
        <dbReference type="EMBL" id="KAG8094978.1"/>
    </source>
</evidence>
<feature type="compositionally biased region" description="Basic residues" evidence="7">
    <location>
        <begin position="715"/>
        <end position="725"/>
    </location>
</feature>
<dbReference type="EMBL" id="JAAALK010000080">
    <property type="protein sequence ID" value="KAG8094978.1"/>
    <property type="molecule type" value="Genomic_DNA"/>
</dbReference>
<keyword evidence="6" id="KW-0103">Bromodomain</keyword>
<feature type="region of interest" description="Disordered" evidence="7">
    <location>
        <begin position="577"/>
        <end position="669"/>
    </location>
</feature>
<organism evidence="9 10">
    <name type="scientific">Zizania palustris</name>
    <name type="common">Northern wild rice</name>
    <dbReference type="NCBI Taxonomy" id="103762"/>
    <lineage>
        <taxon>Eukaryota</taxon>
        <taxon>Viridiplantae</taxon>
        <taxon>Streptophyta</taxon>
        <taxon>Embryophyta</taxon>
        <taxon>Tracheophyta</taxon>
        <taxon>Spermatophyta</taxon>
        <taxon>Magnoliopsida</taxon>
        <taxon>Liliopsida</taxon>
        <taxon>Poales</taxon>
        <taxon>Poaceae</taxon>
        <taxon>BOP clade</taxon>
        <taxon>Oryzoideae</taxon>
        <taxon>Oryzeae</taxon>
        <taxon>Zizaniinae</taxon>
        <taxon>Zizania</taxon>
    </lineage>
</organism>
<dbReference type="InterPro" id="IPR001487">
    <property type="entry name" value="Bromodomain"/>
</dbReference>
<dbReference type="Pfam" id="PF00439">
    <property type="entry name" value="Bromodomain"/>
    <property type="match status" value="1"/>
</dbReference>
<dbReference type="GO" id="GO:0005669">
    <property type="term" value="C:transcription factor TFIID complex"/>
    <property type="evidence" value="ECO:0007669"/>
    <property type="project" value="InterPro"/>
</dbReference>
<dbReference type="PROSITE" id="PS00633">
    <property type="entry name" value="BROMODOMAIN_1"/>
    <property type="match status" value="1"/>
</dbReference>
<dbReference type="GO" id="GO:0051123">
    <property type="term" value="P:RNA polymerase II preinitiation complex assembly"/>
    <property type="evidence" value="ECO:0007669"/>
    <property type="project" value="TreeGrafter"/>
</dbReference>
<comment type="similarity">
    <text evidence="2">Belongs to the TAF1 family.</text>
</comment>
<dbReference type="PROSITE" id="PS50014">
    <property type="entry name" value="BROMODOMAIN_2"/>
    <property type="match status" value="1"/>
</dbReference>
<evidence type="ECO:0000256" key="5">
    <source>
        <dbReference type="ARBA" id="ARBA00023242"/>
    </source>
</evidence>
<evidence type="ECO:0000313" key="10">
    <source>
        <dbReference type="Proteomes" id="UP000729402"/>
    </source>
</evidence>
<keyword evidence="10" id="KW-1185">Reference proteome</keyword>
<keyword evidence="5" id="KW-0539">Nucleus</keyword>
<comment type="caution">
    <text evidence="9">The sequence shown here is derived from an EMBL/GenBank/DDBJ whole genome shotgun (WGS) entry which is preliminary data.</text>
</comment>
<dbReference type="InterPro" id="IPR018359">
    <property type="entry name" value="Bromodomain_CS"/>
</dbReference>
<reference evidence="9" key="2">
    <citation type="submission" date="2021-02" db="EMBL/GenBank/DDBJ databases">
        <authorList>
            <person name="Kimball J.A."/>
            <person name="Haas M.W."/>
            <person name="Macchietto M."/>
            <person name="Kono T."/>
            <person name="Duquette J."/>
            <person name="Shao M."/>
        </authorList>
    </citation>
    <scope>NUCLEOTIDE SEQUENCE</scope>
    <source>
        <tissue evidence="9">Fresh leaf tissue</tissue>
    </source>
</reference>
<accession>A0A8J6BZ67</accession>
<dbReference type="GO" id="GO:0004402">
    <property type="term" value="F:histone acetyltransferase activity"/>
    <property type="evidence" value="ECO:0007669"/>
    <property type="project" value="InterPro"/>
</dbReference>
<proteinExistence type="inferred from homology"/>
<dbReference type="AlphaFoldDB" id="A0A8J6BZ67"/>
<dbReference type="GO" id="GO:0017025">
    <property type="term" value="F:TBP-class protein binding"/>
    <property type="evidence" value="ECO:0007669"/>
    <property type="project" value="InterPro"/>
</dbReference>
<reference evidence="9" key="1">
    <citation type="journal article" date="2021" name="bioRxiv">
        <title>Whole Genome Assembly and Annotation of Northern Wild Rice, Zizania palustris L., Supports a Whole Genome Duplication in the Zizania Genus.</title>
        <authorList>
            <person name="Haas M."/>
            <person name="Kono T."/>
            <person name="Macchietto M."/>
            <person name="Millas R."/>
            <person name="McGilp L."/>
            <person name="Shao M."/>
            <person name="Duquette J."/>
            <person name="Hirsch C.N."/>
            <person name="Kimball J."/>
        </authorList>
    </citation>
    <scope>NUCLEOTIDE SEQUENCE</scope>
    <source>
        <tissue evidence="9">Fresh leaf tissue</tissue>
    </source>
</reference>
<sequence>MASAMAEVVDSEDMLARLLGGAARLGKEREGQDQMALIPCRKVCCHESMQAGQYRLKHLGIQKLTQPVGLASAMNQLPDEAIELAAAAHIERELQITGWNLTSNFVACTNQDRENIERLEITGVGDPSGRGLGFSYVRVTPKAPVSNLTHKKKSGAAKGTTVTGTDADLRRLSMDAARELLLKFGVPEEQIDKLTRWHRIAMVRKLSSEQAASGVTIDEIPVSKFARGQRMSFLQLQQQTKEKCQEIWDRQVQSLSAMDGDENGSDTEANSDLDSFAGDLENLLDAEEFDDEDVGKSDLRSDKVDGMRGLKMRRCPTRAQVNEEIQDDEAEAALVEKLLEENDNDTKRKKQPAEVTNYGTSIYNQGNKIKQGKVGQMIKSSAYVSALTPKNTPREAKEIENFAEGSLASKLRSKTSFDTNDDIILVKRKNVPGKDGFKEKRQGGRGDTLVCGACGQLGHMRTNKLCPKYGEDPEISEIDVTSIRSNPPDVASHVPIKAPNKRLVTKVPCEGPETEGPESIERIKPVPVKFKCGAADKSFDRNMPLSASLVSDKHMMDAKDLKSTGKVNKIKISNKAKCEDYPPDTPKPSVVIRPPAEVEKDIPRKKIIIKQPKVLGDHQRPTELSSGQEPRKTRKIVELSSFEKRNRKDDNGFAGEPIQMNSSHDRGWGLVGKRSKGVIESGESWRAFEEQRERQEQRLIEARLSEARREELQKAKKKNKKKKKHEFQDDDLLDPRPYKNDRRVLERDRAAKRRTPADITEYTPSAKRRRGGEVELSNILEKIVDHLRANINISYLFVKPVSKKEAPDYFDIIERPMDLGTIRDKVRKMEYKNREEFRHDMAQITLNAHIYNDTRNPGIPPLADDLLKMCDDLLDESAELLDDAEYAIED</sequence>
<dbReference type="InterPro" id="IPR040240">
    <property type="entry name" value="TAF1"/>
</dbReference>
<dbReference type="Pfam" id="PF12157">
    <property type="entry name" value="DUF3591"/>
    <property type="match status" value="1"/>
</dbReference>
<dbReference type="PANTHER" id="PTHR13900">
    <property type="entry name" value="TRANSCRIPTION INITIATION FACTOR TFIID"/>
    <property type="match status" value="1"/>
</dbReference>
<keyword evidence="3" id="KW-0805">Transcription regulation</keyword>
<feature type="domain" description="Bromo" evidence="8">
    <location>
        <begin position="789"/>
        <end position="859"/>
    </location>
</feature>
<protein>
    <recommendedName>
        <fullName evidence="8">Bromo domain-containing protein</fullName>
    </recommendedName>
</protein>
<feature type="compositionally biased region" description="Basic and acidic residues" evidence="7">
    <location>
        <begin position="733"/>
        <end position="749"/>
    </location>
</feature>
<evidence type="ECO:0000256" key="1">
    <source>
        <dbReference type="ARBA" id="ARBA00004123"/>
    </source>
</evidence>
<feature type="region of interest" description="Disordered" evidence="7">
    <location>
        <begin position="711"/>
        <end position="758"/>
    </location>
</feature>
<dbReference type="SMART" id="SM00297">
    <property type="entry name" value="BROMO"/>
    <property type="match status" value="1"/>
</dbReference>
<dbReference type="InterPro" id="IPR041670">
    <property type="entry name" value="Znf-CCHC_6"/>
</dbReference>
<dbReference type="Pfam" id="PF15288">
    <property type="entry name" value="zf-CCHC_6"/>
    <property type="match status" value="1"/>
</dbReference>
<dbReference type="PANTHER" id="PTHR13900:SF0">
    <property type="entry name" value="TRANSCRIPTION INITIATION FACTOR TFIID SUBUNIT 1"/>
    <property type="match status" value="1"/>
</dbReference>
<evidence type="ECO:0000256" key="6">
    <source>
        <dbReference type="PROSITE-ProRule" id="PRU00035"/>
    </source>
</evidence>
<dbReference type="Proteomes" id="UP000729402">
    <property type="component" value="Unassembled WGS sequence"/>
</dbReference>
<evidence type="ECO:0000256" key="2">
    <source>
        <dbReference type="ARBA" id="ARBA00009064"/>
    </source>
</evidence>
<evidence type="ECO:0000256" key="7">
    <source>
        <dbReference type="SAM" id="MobiDB-lite"/>
    </source>
</evidence>
<feature type="compositionally biased region" description="Basic and acidic residues" evidence="7">
    <location>
        <begin position="629"/>
        <end position="651"/>
    </location>
</feature>
<dbReference type="GO" id="GO:0016251">
    <property type="term" value="F:RNA polymerase II general transcription initiation factor activity"/>
    <property type="evidence" value="ECO:0007669"/>
    <property type="project" value="InterPro"/>
</dbReference>
<dbReference type="FunFam" id="1.20.920.10:FF:000043">
    <property type="entry name" value="Transcription initiation factor TFIID subunit 1"/>
    <property type="match status" value="1"/>
</dbReference>
<evidence type="ECO:0000256" key="4">
    <source>
        <dbReference type="ARBA" id="ARBA00023163"/>
    </source>
</evidence>
<dbReference type="InterPro" id="IPR022591">
    <property type="entry name" value="TAF1_HAT_dom"/>
</dbReference>
<dbReference type="OrthoDB" id="21449at2759"/>
<gene>
    <name evidence="9" type="ORF">GUJ93_ZPchr0012g21643</name>
</gene>
<comment type="subcellular location">
    <subcellularLocation>
        <location evidence="1">Nucleus</location>
    </subcellularLocation>
</comment>
<name>A0A8J6BZ67_ZIZPA</name>